<keyword evidence="1" id="KW-0472">Membrane</keyword>
<proteinExistence type="predicted"/>
<feature type="transmembrane region" description="Helical" evidence="1">
    <location>
        <begin position="140"/>
        <end position="161"/>
    </location>
</feature>
<dbReference type="AlphaFoldDB" id="A0A914HZN7"/>
<keyword evidence="2" id="KW-1185">Reference proteome</keyword>
<evidence type="ECO:0000256" key="1">
    <source>
        <dbReference type="SAM" id="Phobius"/>
    </source>
</evidence>
<dbReference type="Proteomes" id="UP000887572">
    <property type="component" value="Unplaced"/>
</dbReference>
<name>A0A914HZN7_GLORO</name>
<dbReference type="WBParaSite" id="Gr19_v10_g5965.t1">
    <property type="protein sequence ID" value="Gr19_v10_g5965.t1"/>
    <property type="gene ID" value="Gr19_v10_g5965"/>
</dbReference>
<evidence type="ECO:0000313" key="2">
    <source>
        <dbReference type="Proteomes" id="UP000887572"/>
    </source>
</evidence>
<organism evidence="2 3">
    <name type="scientific">Globodera rostochiensis</name>
    <name type="common">Golden nematode worm</name>
    <name type="synonym">Heterodera rostochiensis</name>
    <dbReference type="NCBI Taxonomy" id="31243"/>
    <lineage>
        <taxon>Eukaryota</taxon>
        <taxon>Metazoa</taxon>
        <taxon>Ecdysozoa</taxon>
        <taxon>Nematoda</taxon>
        <taxon>Chromadorea</taxon>
        <taxon>Rhabditida</taxon>
        <taxon>Tylenchina</taxon>
        <taxon>Tylenchomorpha</taxon>
        <taxon>Tylenchoidea</taxon>
        <taxon>Heteroderidae</taxon>
        <taxon>Heteroderinae</taxon>
        <taxon>Globodera</taxon>
    </lineage>
</organism>
<accession>A0A914HZN7</accession>
<evidence type="ECO:0000313" key="3">
    <source>
        <dbReference type="WBParaSite" id="Gr19_v10_g5965.t1"/>
    </source>
</evidence>
<reference evidence="3" key="1">
    <citation type="submission" date="2022-11" db="UniProtKB">
        <authorList>
            <consortium name="WormBaseParasite"/>
        </authorList>
    </citation>
    <scope>IDENTIFICATION</scope>
</reference>
<protein>
    <submittedName>
        <fullName evidence="3">Uncharacterized protein</fullName>
    </submittedName>
</protein>
<sequence>MVYVDAKEKTSQKIGRSLQNATESVMHEYFAKLVKANRKKKTFHIDEQHKKEEVESPKFKLESTHDLMAKLSMLTAFINSNGSMVTNVAPSAAVSRRANAILLTTKGQMASALRQPSRSFLFIAALLLICRCCPRADTDIWTFIVLFLGGAGLFSGVAFVCMKIKNLIEYLALRAIIGTITPPAQPPPPGAPRPPLPRPAFHPLPIERSPAIDAMQAARHRRSHNLVNQ</sequence>
<keyword evidence="1" id="KW-0812">Transmembrane</keyword>
<keyword evidence="1" id="KW-1133">Transmembrane helix</keyword>